<evidence type="ECO:0000313" key="3">
    <source>
        <dbReference type="Proteomes" id="UP001059773"/>
    </source>
</evidence>
<feature type="transmembrane region" description="Helical" evidence="1">
    <location>
        <begin position="41"/>
        <end position="62"/>
    </location>
</feature>
<evidence type="ECO:0008006" key="4">
    <source>
        <dbReference type="Google" id="ProtNLM"/>
    </source>
</evidence>
<evidence type="ECO:0000313" key="2">
    <source>
        <dbReference type="EMBL" id="UUI01123.1"/>
    </source>
</evidence>
<feature type="transmembrane region" description="Helical" evidence="1">
    <location>
        <begin position="135"/>
        <end position="153"/>
    </location>
</feature>
<sequence length="217" mass="26110">MKELIIAYQWELFIFAEIVSWLSLVLFLVIRYAFQRFSISILFLMLFLGATVFELVLAIFDYQETGEIATFQMIIFIFVLYAFTFGIGDFRKMDRYLKDKIGKYRGQNLLTEKDERIIKQNKDPDYLAQKYRRTWLVHAILFVIVHLLFWIFYRPLDESFLPFFTDLSWIKDSEVFREPFVNQINAVWKIVFIIDTIWSWSYTLFPDKSGQSKKKGE</sequence>
<accession>A0ABY5JLE7</accession>
<keyword evidence="3" id="KW-1185">Reference proteome</keyword>
<dbReference type="RefSeq" id="WP_256706552.1">
    <property type="nucleotide sequence ID" value="NZ_CP101914.1"/>
</dbReference>
<gene>
    <name evidence="2" type="ORF">NP439_13740</name>
</gene>
<feature type="transmembrane region" description="Helical" evidence="1">
    <location>
        <begin position="12"/>
        <end position="34"/>
    </location>
</feature>
<proteinExistence type="predicted"/>
<organism evidence="2 3">
    <name type="scientific">Oceanobacillus jeddahense</name>
    <dbReference type="NCBI Taxonomy" id="1462527"/>
    <lineage>
        <taxon>Bacteria</taxon>
        <taxon>Bacillati</taxon>
        <taxon>Bacillota</taxon>
        <taxon>Bacilli</taxon>
        <taxon>Bacillales</taxon>
        <taxon>Bacillaceae</taxon>
        <taxon>Oceanobacillus</taxon>
    </lineage>
</organism>
<reference evidence="2" key="1">
    <citation type="submission" date="2022-07" db="EMBL/GenBank/DDBJ databases">
        <title>FELIX.</title>
        <authorList>
            <person name="Wan K.H."/>
            <person name="Park S."/>
            <person name="Lawrence Q."/>
            <person name="Eichenberger J.P."/>
            <person name="Booth B.W."/>
            <person name="Piaggio A.J."/>
            <person name="Chandler J.C."/>
            <person name="Franklin A.B."/>
            <person name="Celniker S.E."/>
        </authorList>
    </citation>
    <scope>NUCLEOTIDE SEQUENCE</scope>
    <source>
        <strain evidence="2">QA-1986 374</strain>
    </source>
</reference>
<evidence type="ECO:0000256" key="1">
    <source>
        <dbReference type="SAM" id="Phobius"/>
    </source>
</evidence>
<dbReference type="Proteomes" id="UP001059773">
    <property type="component" value="Chromosome"/>
</dbReference>
<keyword evidence="1" id="KW-0812">Transmembrane</keyword>
<protein>
    <recommendedName>
        <fullName evidence="4">Integral membrane protein</fullName>
    </recommendedName>
</protein>
<keyword evidence="1" id="KW-1133">Transmembrane helix</keyword>
<keyword evidence="1" id="KW-0472">Membrane</keyword>
<dbReference type="EMBL" id="CP101914">
    <property type="protein sequence ID" value="UUI01123.1"/>
    <property type="molecule type" value="Genomic_DNA"/>
</dbReference>
<name>A0ABY5JLE7_9BACI</name>
<feature type="transmembrane region" description="Helical" evidence="1">
    <location>
        <begin position="68"/>
        <end position="88"/>
    </location>
</feature>